<keyword evidence="3" id="KW-0547">Nucleotide-binding</keyword>
<evidence type="ECO:0000256" key="3">
    <source>
        <dbReference type="ARBA" id="ARBA00022741"/>
    </source>
</evidence>
<protein>
    <recommendedName>
        <fullName evidence="7">PI3K/PI4K catalytic domain-containing protein</fullName>
    </recommendedName>
</protein>
<evidence type="ECO:0000313" key="8">
    <source>
        <dbReference type="EMBL" id="CAD8990735.1"/>
    </source>
</evidence>
<evidence type="ECO:0000259" key="7">
    <source>
        <dbReference type="PROSITE" id="PS50290"/>
    </source>
</evidence>
<dbReference type="Pfam" id="PF00454">
    <property type="entry name" value="PI3_PI4_kinase"/>
    <property type="match status" value="2"/>
</dbReference>
<dbReference type="InterPro" id="IPR044571">
    <property type="entry name" value="P4KG1-8"/>
</dbReference>
<evidence type="ECO:0000256" key="4">
    <source>
        <dbReference type="ARBA" id="ARBA00022777"/>
    </source>
</evidence>
<evidence type="ECO:0000256" key="1">
    <source>
        <dbReference type="ARBA" id="ARBA00008941"/>
    </source>
</evidence>
<evidence type="ECO:0000256" key="5">
    <source>
        <dbReference type="ARBA" id="ARBA00022840"/>
    </source>
</evidence>
<dbReference type="PANTHER" id="PTHR45800">
    <property type="entry name" value="PHOSPHATIDYLINOSITOL 4-KINASE GAMMA"/>
    <property type="match status" value="1"/>
</dbReference>
<keyword evidence="2" id="KW-0808">Transferase</keyword>
<reference evidence="8" key="1">
    <citation type="submission" date="2021-01" db="EMBL/GenBank/DDBJ databases">
        <authorList>
            <person name="Corre E."/>
            <person name="Pelletier E."/>
            <person name="Niang G."/>
            <person name="Scheremetjew M."/>
            <person name="Finn R."/>
            <person name="Kale V."/>
            <person name="Holt S."/>
            <person name="Cochrane G."/>
            <person name="Meng A."/>
            <person name="Brown T."/>
            <person name="Cohen L."/>
        </authorList>
    </citation>
    <scope>NUCLEOTIDE SEQUENCE</scope>
    <source>
        <strain evidence="8">NIES-381</strain>
    </source>
</reference>
<dbReference type="PROSITE" id="PS50290">
    <property type="entry name" value="PI3_4_KINASE_3"/>
    <property type="match status" value="1"/>
</dbReference>
<accession>A0A7S1HTJ7</accession>
<dbReference type="PANTHER" id="PTHR45800:SF11">
    <property type="entry name" value="PHOSPHATIDYLINOSITOL 3-KINASE-RELATED PROTEIN KINASE"/>
    <property type="match status" value="1"/>
</dbReference>
<feature type="compositionally biased region" description="Basic residues" evidence="6">
    <location>
        <begin position="156"/>
        <end position="165"/>
    </location>
</feature>
<feature type="compositionally biased region" description="Low complexity" evidence="6">
    <location>
        <begin position="121"/>
        <end position="143"/>
    </location>
</feature>
<evidence type="ECO:0000256" key="6">
    <source>
        <dbReference type="SAM" id="MobiDB-lite"/>
    </source>
</evidence>
<evidence type="ECO:0000256" key="2">
    <source>
        <dbReference type="ARBA" id="ARBA00022679"/>
    </source>
</evidence>
<dbReference type="GO" id="GO:0016301">
    <property type="term" value="F:kinase activity"/>
    <property type="evidence" value="ECO:0007669"/>
    <property type="project" value="UniProtKB-KW"/>
</dbReference>
<feature type="domain" description="PI3K/PI4K catalytic" evidence="7">
    <location>
        <begin position="203"/>
        <end position="500"/>
    </location>
</feature>
<dbReference type="EMBL" id="HBGA01005190">
    <property type="protein sequence ID" value="CAD8990735.1"/>
    <property type="molecule type" value="Transcribed_RNA"/>
</dbReference>
<dbReference type="AlphaFoldDB" id="A0A7S1HTJ7"/>
<dbReference type="InterPro" id="IPR000403">
    <property type="entry name" value="PI3/4_kinase_cat_dom"/>
</dbReference>
<name>A0A7S1HTJ7_9EUGL</name>
<keyword evidence="5" id="KW-0067">ATP-binding</keyword>
<sequence>MRPSVNETAFFCCYVRSPSIPATCTVPRKPTSLTKAVASNATRPKLATATVRSVSLPPLAQVECSSDRGVVLSSPLSLPNISSVRSKVSSPPCSCGGSVETTETCQTVLLKSVVSLPIHGTASSPSARTVSSSGSSRTSQQRVPSGLASSGESFHAPKRSSRSSRPRGNSSRSTLREGLSKSRGASASTMQAEYHRIINSEAKIQVDLVDEGVGGTYFFKTTAKKAFKASSPAWKRLAIFKPGDEEPCAYNNPKGYSDEEDGEKGGIKPGEGWKREVLAYQLDHYNFANVPETIEVKLPNRLFARKDEQKGCKHGSLQKFVQSSDGGACKASCDVGPGPFPTDEVHRIGIFDIRLLNSDRHGGNILVQKDARGQVHLVPIDHSYILPKHGADLDFEWMFWPQSKEPFSAETLSYVAALDPDKDAEILRRYDIEEDCIELMYAATAILKIGCAQGLTLRTIAKFVRRERMYEPSGFEDVVGEARRSLEEGGEIDFCRLKQLLEERLGALYETPVPRSVPTRPVTFKEQVLSGVKAENISEGLCYLIKTYGEESIAVFKSSEFCKGPSQVCGKDLVSREVAAHRLDEDSWAGVPETIELRVPNKLFSIEAQPGSLPFTHGSVQRFIPGPVKPLCHYPIGELKVSDVHRLGILDIRLCNEDRRCQTMLVSENLDGSTTLHPTGHAGILPSTIGDVHFPWSTWPQAKVPFSQQEVHYVQQLDPDLDARILQDLEIGPQCIELQKVSTYVLKAAVELGFTLQQLGMLFERITLAQPSAIELLIAEVRVSLDEGGEVDFDLLRSVVSARLRHFLSNLHLQEGFGDVGTSEETCCCTCSSGSAIGRGRDSDSDLSCFSFESVDSEEVFF</sequence>
<gene>
    <name evidence="8" type="ORF">EGYM00392_LOCUS1777</name>
</gene>
<keyword evidence="4" id="KW-0418">Kinase</keyword>
<feature type="region of interest" description="Disordered" evidence="6">
    <location>
        <begin position="120"/>
        <end position="189"/>
    </location>
</feature>
<comment type="similarity">
    <text evidence="1">Belongs to the PI3/PI4-kinase family. Type II PI4K subfamily.</text>
</comment>
<dbReference type="GO" id="GO:0005524">
    <property type="term" value="F:ATP binding"/>
    <property type="evidence" value="ECO:0007669"/>
    <property type="project" value="UniProtKB-KW"/>
</dbReference>
<proteinExistence type="inferred from homology"/>
<organism evidence="8">
    <name type="scientific">Eutreptiella gymnastica</name>
    <dbReference type="NCBI Taxonomy" id="73025"/>
    <lineage>
        <taxon>Eukaryota</taxon>
        <taxon>Discoba</taxon>
        <taxon>Euglenozoa</taxon>
        <taxon>Euglenida</taxon>
        <taxon>Spirocuta</taxon>
        <taxon>Euglenophyceae</taxon>
        <taxon>Eutreptiales</taxon>
        <taxon>Eutreptiaceae</taxon>
        <taxon>Eutreptiella</taxon>
    </lineage>
</organism>